<dbReference type="EMBL" id="FNAY01000002">
    <property type="protein sequence ID" value="SDE64144.1"/>
    <property type="molecule type" value="Genomic_DNA"/>
</dbReference>
<dbReference type="RefSeq" id="WP_074552900.1">
    <property type="nucleotide sequence ID" value="NZ_CP119563.1"/>
</dbReference>
<sequence length="153" mass="16376">MSHPGCSSRTAFGPAPAPGSQPWALLQILRLQIQSQIAPERHSWQRGLALAGAIWGQVEGPQVFAALAGMLEQMGRSRRSMFRFSNPDCSGCAAMMTAHESLFLQIVTLTCRAQGDKAERAAFLLCEANDVSGLVQAATRLALVLPSEATARP</sequence>
<reference evidence="1 2" key="1">
    <citation type="submission" date="2016-10" db="EMBL/GenBank/DDBJ databases">
        <authorList>
            <person name="de Groot N.N."/>
        </authorList>
    </citation>
    <scope>NUCLEOTIDE SEQUENCE [LARGE SCALE GENOMIC DNA]</scope>
    <source>
        <strain evidence="2">DSM 938 / 37b4</strain>
    </source>
</reference>
<organism evidence="1 2">
    <name type="scientific">Rhodobacter capsulatus</name>
    <name type="common">Rhodopseudomonas capsulata</name>
    <dbReference type="NCBI Taxonomy" id="1061"/>
    <lineage>
        <taxon>Bacteria</taxon>
        <taxon>Pseudomonadati</taxon>
        <taxon>Pseudomonadota</taxon>
        <taxon>Alphaproteobacteria</taxon>
        <taxon>Rhodobacterales</taxon>
        <taxon>Rhodobacter group</taxon>
        <taxon>Rhodobacter</taxon>
    </lineage>
</organism>
<evidence type="ECO:0000313" key="2">
    <source>
        <dbReference type="Proteomes" id="UP000183812"/>
    </source>
</evidence>
<dbReference type="AlphaFoldDB" id="A0A1G7EKG5"/>
<accession>A0A1G7EKG5</accession>
<evidence type="ECO:0000313" key="1">
    <source>
        <dbReference type="EMBL" id="SDE64144.1"/>
    </source>
</evidence>
<proteinExistence type="predicted"/>
<dbReference type="OrthoDB" id="7691213at2"/>
<dbReference type="Proteomes" id="UP000183812">
    <property type="component" value="Unassembled WGS sequence"/>
</dbReference>
<gene>
    <name evidence="1" type="ORF">SAMN04244550_00807</name>
</gene>
<name>A0A1G7EKG5_RHOCA</name>
<protein>
    <submittedName>
        <fullName evidence="1">Uncharacterized protein</fullName>
    </submittedName>
</protein>